<dbReference type="Proteomes" id="UP001162480">
    <property type="component" value="Chromosome 2"/>
</dbReference>
<proteinExistence type="predicted"/>
<feature type="region of interest" description="Disordered" evidence="1">
    <location>
        <begin position="1"/>
        <end position="32"/>
    </location>
</feature>
<name>A0AA36ALP8_OCTVU</name>
<gene>
    <name evidence="2" type="ORF">OCTVUL_1B008757</name>
</gene>
<dbReference type="EMBL" id="OX597815">
    <property type="protein sequence ID" value="CAI9717809.1"/>
    <property type="molecule type" value="Genomic_DNA"/>
</dbReference>
<dbReference type="AlphaFoldDB" id="A0AA36ALP8"/>
<accession>A0AA36ALP8</accession>
<keyword evidence="3" id="KW-1185">Reference proteome</keyword>
<organism evidence="2 3">
    <name type="scientific">Octopus vulgaris</name>
    <name type="common">Common octopus</name>
    <dbReference type="NCBI Taxonomy" id="6645"/>
    <lineage>
        <taxon>Eukaryota</taxon>
        <taxon>Metazoa</taxon>
        <taxon>Spiralia</taxon>
        <taxon>Lophotrochozoa</taxon>
        <taxon>Mollusca</taxon>
        <taxon>Cephalopoda</taxon>
        <taxon>Coleoidea</taxon>
        <taxon>Octopodiformes</taxon>
        <taxon>Octopoda</taxon>
        <taxon>Incirrata</taxon>
        <taxon>Octopodidae</taxon>
        <taxon>Octopus</taxon>
    </lineage>
</organism>
<reference evidence="2" key="1">
    <citation type="submission" date="2023-08" db="EMBL/GenBank/DDBJ databases">
        <authorList>
            <person name="Alioto T."/>
            <person name="Alioto T."/>
            <person name="Gomez Garrido J."/>
        </authorList>
    </citation>
    <scope>NUCLEOTIDE SEQUENCE</scope>
</reference>
<protein>
    <submittedName>
        <fullName evidence="2">Uncharacterized protein</fullName>
    </submittedName>
</protein>
<evidence type="ECO:0000256" key="1">
    <source>
        <dbReference type="SAM" id="MobiDB-lite"/>
    </source>
</evidence>
<evidence type="ECO:0000313" key="2">
    <source>
        <dbReference type="EMBL" id="CAI9717809.1"/>
    </source>
</evidence>
<evidence type="ECO:0000313" key="3">
    <source>
        <dbReference type="Proteomes" id="UP001162480"/>
    </source>
</evidence>
<feature type="region of interest" description="Disordered" evidence="1">
    <location>
        <begin position="49"/>
        <end position="71"/>
    </location>
</feature>
<sequence length="109" mass="12712">MQEKVQTEAEKLDKDCTQKDKDKKKSEMKESKEKIYQCPNLQIKKYSANEHSSGECVEPNDPESKNKPIPFPQEALNDLCRDLYLTKEKSSRHKYLIKNIRIEGRLPAS</sequence>